<dbReference type="InterPro" id="IPR046720">
    <property type="entry name" value="DUF6612"/>
</dbReference>
<feature type="signal peptide" evidence="1">
    <location>
        <begin position="1"/>
        <end position="22"/>
    </location>
</feature>
<evidence type="ECO:0008006" key="4">
    <source>
        <dbReference type="Google" id="ProtNLM"/>
    </source>
</evidence>
<dbReference type="RefSeq" id="WP_126409383.1">
    <property type="nucleotide sequence ID" value="NZ_CAUVFX010000001.1"/>
</dbReference>
<feature type="chain" id="PRO_5018632663" description="Lipoprotein" evidence="1">
    <location>
        <begin position="23"/>
        <end position="281"/>
    </location>
</feature>
<evidence type="ECO:0000256" key="1">
    <source>
        <dbReference type="SAM" id="SignalP"/>
    </source>
</evidence>
<dbReference type="GeneID" id="64407098"/>
<evidence type="ECO:0000313" key="3">
    <source>
        <dbReference type="Proteomes" id="UP000273044"/>
    </source>
</evidence>
<organism evidence="2 3">
    <name type="scientific">Arachnia propionica</name>
    <dbReference type="NCBI Taxonomy" id="1750"/>
    <lineage>
        <taxon>Bacteria</taxon>
        <taxon>Bacillati</taxon>
        <taxon>Actinomycetota</taxon>
        <taxon>Actinomycetes</taxon>
        <taxon>Propionibacteriales</taxon>
        <taxon>Propionibacteriaceae</taxon>
        <taxon>Arachnia</taxon>
    </lineage>
</organism>
<accession>A0A3S4VJC8</accession>
<dbReference type="Proteomes" id="UP000273044">
    <property type="component" value="Chromosome"/>
</dbReference>
<evidence type="ECO:0000313" key="2">
    <source>
        <dbReference type="EMBL" id="VEH70336.1"/>
    </source>
</evidence>
<reference evidence="2 3" key="1">
    <citation type="submission" date="2018-12" db="EMBL/GenBank/DDBJ databases">
        <authorList>
            <consortium name="Pathogen Informatics"/>
        </authorList>
    </citation>
    <scope>NUCLEOTIDE SEQUENCE [LARGE SCALE GENOMIC DNA]</scope>
    <source>
        <strain evidence="2 3">NCTC12967</strain>
    </source>
</reference>
<protein>
    <recommendedName>
        <fullName evidence="4">Lipoprotein</fullName>
    </recommendedName>
</protein>
<keyword evidence="1" id="KW-0732">Signal</keyword>
<proteinExistence type="predicted"/>
<dbReference type="PROSITE" id="PS51257">
    <property type="entry name" value="PROKAR_LIPOPROTEIN"/>
    <property type="match status" value="1"/>
</dbReference>
<keyword evidence="3" id="KW-1185">Reference proteome</keyword>
<name>A0A3S4VJC8_9ACTN</name>
<gene>
    <name evidence="2" type="ORF">NCTC12967_01631</name>
</gene>
<sequence>MRRCFFAVLICAALVAAACGRAAQQIESDPALDAQGILSRALNQGKSEQLISDHDQTVKMNTVLNTSMDGATVMLNMRLDSKRSGEQRMSEVGAEIKVSAEAGRNNSAKFYVLFQQEENEYHAYARLEKGATSSKRGQEVLSEEGMQDVLGQVQESSMASVEMYAENPEKIAAKEDNGTYVVQLVPSHEALMKILNRSGSGGKIDDLSNSYCLLTLTVDKSTYRMKNFTMELNADVTVQGKKAKMDLNVDMTSDETQEVTLSIPPDLQDAPETSLKTFFSS</sequence>
<dbReference type="EMBL" id="LR134406">
    <property type="protein sequence ID" value="VEH70336.1"/>
    <property type="molecule type" value="Genomic_DNA"/>
</dbReference>
<dbReference type="Pfam" id="PF20316">
    <property type="entry name" value="DUF6612"/>
    <property type="match status" value="1"/>
</dbReference>
<dbReference type="AlphaFoldDB" id="A0A3S4VJC8"/>